<name>A0ACD1DZG8_9BACT</name>
<dbReference type="Proteomes" id="UP000682204">
    <property type="component" value="Chromosome"/>
</dbReference>
<accession>A0ACD1DZG8</accession>
<gene>
    <name evidence="1" type="ORF">KIH16_01945</name>
</gene>
<organism evidence="1 2">
    <name type="scientific">Aminirod propionatiphilus</name>
    <dbReference type="NCBI Taxonomy" id="3415223"/>
    <lineage>
        <taxon>Bacteria</taxon>
        <taxon>Thermotogati</taxon>
        <taxon>Synergistota</taxon>
        <taxon>Synergistia</taxon>
        <taxon>Synergistales</taxon>
        <taxon>Aminiphilaceae</taxon>
        <taxon>Aminirod</taxon>
    </lineage>
</organism>
<dbReference type="EMBL" id="CP074691">
    <property type="protein sequence ID" value="QVL37531.1"/>
    <property type="molecule type" value="Genomic_DNA"/>
</dbReference>
<protein>
    <submittedName>
        <fullName evidence="1">ATP-grasp domain-containing protein</fullName>
    </submittedName>
</protein>
<keyword evidence="2" id="KW-1185">Reference proteome</keyword>
<evidence type="ECO:0000313" key="1">
    <source>
        <dbReference type="EMBL" id="QVL37531.1"/>
    </source>
</evidence>
<proteinExistence type="predicted"/>
<reference evidence="1" key="1">
    <citation type="submission" date="2021-05" db="EMBL/GenBank/DDBJ databases">
        <title>An isolated secondary fermenter in methanogenic hydrocarbon-degrading communities.</title>
        <authorList>
            <person name="Liu Y.-F."/>
            <person name="Liu Z.-l."/>
        </authorList>
    </citation>
    <scope>NUCLEOTIDE SEQUENCE</scope>
    <source>
        <strain evidence="1">L-13</strain>
    </source>
</reference>
<evidence type="ECO:0000313" key="2">
    <source>
        <dbReference type="Proteomes" id="UP000682204"/>
    </source>
</evidence>
<sequence length="350" mass="39014">MEETNQDVPLVPLKIGIVYNGRREAEPEEPDDLYEEYDCEKTIEALAAEIARQGHFVVAMEQDDDLSRRLREADPDLVFNLAEGLGNGRGRESQVACLLESMDIPFTGSDSVSLSLTLDKVLTHTLLGNASLPTPEFHLFRDESDLKTKAPLFGEGATWIVKPRWEGSSKGIFPDSLVGDVTALEDRVRRIWSRYRQPALVERFLPGEEMTVGIVGTPPRLAGMMRIVAADDDGKPFLYSLEQKRDWVKQVRYRGPETIAPDLRSLLADRALRAFRALELRDVARIDFRLDGKGAPHIIDVNPLPGMSPFYSDLPILVRLSGGSYAGLVRAVIDAASLRHRLGDVVPARR</sequence>